<name>A0A514DB66_9VIRU</name>
<dbReference type="EMBL" id="MN035827">
    <property type="protein sequence ID" value="QDH90852.1"/>
    <property type="molecule type" value="Genomic_RNA"/>
</dbReference>
<gene>
    <name evidence="1" type="ORF">H2Rhizo31502_000003</name>
    <name evidence="2" type="ORF">H4BulkLitter22561_000002</name>
</gene>
<sequence length="119" mass="12707">MLTDPQAYTINGVGVSAPAISRDSNASTYQSSDGLNKLTVSHQYGKRKRTLIRFDQTKTAPDPLISSTNIVYSQSVQIVVDRPLAGFTVAEQNYLLQAVSGYLAQSSGNVAAKILGGEN</sequence>
<proteinExistence type="predicted"/>
<accession>A0A514DB66</accession>
<dbReference type="EMBL" id="MN035272">
    <property type="protein sequence ID" value="QDH90109.1"/>
    <property type="molecule type" value="Genomic_RNA"/>
</dbReference>
<evidence type="ECO:0000313" key="1">
    <source>
        <dbReference type="EMBL" id="QDH90109.1"/>
    </source>
</evidence>
<reference evidence="2" key="1">
    <citation type="submission" date="2019-05" db="EMBL/GenBank/DDBJ databases">
        <title>Metatranscriptomic reconstruction reveals RNA viruses with the potential to shape carbon cycling in soil.</title>
        <authorList>
            <person name="Starr E.P."/>
            <person name="Nuccio E."/>
            <person name="Pett-Ridge J."/>
            <person name="Banfield J.F."/>
            <person name="Firestone M.K."/>
        </authorList>
    </citation>
    <scope>NUCLEOTIDE SEQUENCE</scope>
    <source>
        <strain evidence="1">H2_Rhizo_31_scaffold_502</strain>
        <strain evidence="2">H4_Bulk_Litter_22_scaffold_561</strain>
    </source>
</reference>
<evidence type="ECO:0000313" key="2">
    <source>
        <dbReference type="EMBL" id="QDH90852.1"/>
    </source>
</evidence>
<organism evidence="2">
    <name type="scientific">Leviviridae sp</name>
    <dbReference type="NCBI Taxonomy" id="2027243"/>
    <lineage>
        <taxon>Viruses</taxon>
        <taxon>Riboviria</taxon>
        <taxon>Orthornavirae</taxon>
        <taxon>Lenarviricota</taxon>
        <taxon>Leviviricetes</taxon>
        <taxon>Norzivirales</taxon>
        <taxon>Fiersviridae</taxon>
    </lineage>
</organism>
<protein>
    <submittedName>
        <fullName evidence="2">Uncharacterized protein</fullName>
    </submittedName>
</protein>